<dbReference type="GeneID" id="27723831"/>
<reference evidence="3 4" key="1">
    <citation type="journal article" date="2014" name="Genome Announc.">
        <title>Draft genome sequence of the pathogenic fungus Scedosporium apiospermum.</title>
        <authorList>
            <person name="Vandeputte P."/>
            <person name="Ghamrawi S."/>
            <person name="Rechenmann M."/>
            <person name="Iltis A."/>
            <person name="Giraud S."/>
            <person name="Fleury M."/>
            <person name="Thornton C."/>
            <person name="Delhaes L."/>
            <person name="Meyer W."/>
            <person name="Papon N."/>
            <person name="Bouchara J.P."/>
        </authorList>
    </citation>
    <scope>NUCLEOTIDE SEQUENCE [LARGE SCALE GENOMIC DNA]</scope>
    <source>
        <strain evidence="3 4">IHEM 14462</strain>
    </source>
</reference>
<dbReference type="InterPro" id="IPR016162">
    <property type="entry name" value="Ald_DH_N"/>
</dbReference>
<comment type="caution">
    <text evidence="3">The sequence shown here is derived from an EMBL/GenBank/DDBJ whole genome shotgun (WGS) entry which is preliminary data.</text>
</comment>
<dbReference type="Gene3D" id="3.40.309.10">
    <property type="entry name" value="Aldehyde Dehydrogenase, Chain A, domain 2"/>
    <property type="match status" value="1"/>
</dbReference>
<dbReference type="PANTHER" id="PTHR43111:SF1">
    <property type="entry name" value="ALDEHYDE DEHYDROGENASE B-RELATED"/>
    <property type="match status" value="1"/>
</dbReference>
<dbReference type="InterPro" id="IPR015590">
    <property type="entry name" value="Aldehyde_DH_dom"/>
</dbReference>
<evidence type="ECO:0000256" key="1">
    <source>
        <dbReference type="SAM" id="Phobius"/>
    </source>
</evidence>
<evidence type="ECO:0000313" key="3">
    <source>
        <dbReference type="EMBL" id="KEZ43314.1"/>
    </source>
</evidence>
<evidence type="ECO:0000313" key="4">
    <source>
        <dbReference type="Proteomes" id="UP000028545"/>
    </source>
</evidence>
<dbReference type="InterPro" id="IPR016163">
    <property type="entry name" value="Ald_DH_C"/>
</dbReference>
<dbReference type="AlphaFoldDB" id="A0A084G7K2"/>
<protein>
    <recommendedName>
        <fullName evidence="2">Aldehyde dehydrogenase domain-containing protein</fullName>
    </recommendedName>
</protein>
<dbReference type="VEuPathDB" id="FungiDB:SAPIO_CDS4759"/>
<accession>A0A084G7K2</accession>
<dbReference type="RefSeq" id="XP_016643113.1">
    <property type="nucleotide sequence ID" value="XM_016787234.1"/>
</dbReference>
<dbReference type="PANTHER" id="PTHR43111">
    <property type="entry name" value="ALDEHYDE DEHYDROGENASE B-RELATED"/>
    <property type="match status" value="1"/>
</dbReference>
<dbReference type="SUPFAM" id="SSF53720">
    <property type="entry name" value="ALDH-like"/>
    <property type="match status" value="1"/>
</dbReference>
<keyword evidence="4" id="KW-1185">Reference proteome</keyword>
<dbReference type="HOGENOM" id="CLU_023881_0_0_1"/>
<dbReference type="GO" id="GO:0016620">
    <property type="term" value="F:oxidoreductase activity, acting on the aldehyde or oxo group of donors, NAD or NADP as acceptor"/>
    <property type="evidence" value="ECO:0007669"/>
    <property type="project" value="InterPro"/>
</dbReference>
<proteinExistence type="predicted"/>
<dbReference type="OMA" id="CHNAFFR"/>
<keyword evidence="1" id="KW-0472">Membrane</keyword>
<feature type="transmembrane region" description="Helical" evidence="1">
    <location>
        <begin position="441"/>
        <end position="464"/>
    </location>
</feature>
<keyword evidence="1" id="KW-0812">Transmembrane</keyword>
<dbReference type="KEGG" id="sapo:SAPIO_CDS4759"/>
<dbReference type="EMBL" id="JOWA01000094">
    <property type="protein sequence ID" value="KEZ43314.1"/>
    <property type="molecule type" value="Genomic_DNA"/>
</dbReference>
<organism evidence="3 4">
    <name type="scientific">Pseudallescheria apiosperma</name>
    <name type="common">Scedosporium apiospermum</name>
    <dbReference type="NCBI Taxonomy" id="563466"/>
    <lineage>
        <taxon>Eukaryota</taxon>
        <taxon>Fungi</taxon>
        <taxon>Dikarya</taxon>
        <taxon>Ascomycota</taxon>
        <taxon>Pezizomycotina</taxon>
        <taxon>Sordariomycetes</taxon>
        <taxon>Hypocreomycetidae</taxon>
        <taxon>Microascales</taxon>
        <taxon>Microascaceae</taxon>
        <taxon>Scedosporium</taxon>
    </lineage>
</organism>
<name>A0A084G7K2_PSEDA</name>
<keyword evidence="1" id="KW-1133">Transmembrane helix</keyword>
<dbReference type="Proteomes" id="UP000028545">
    <property type="component" value="Unassembled WGS sequence"/>
</dbReference>
<dbReference type="InterPro" id="IPR016161">
    <property type="entry name" value="Ald_DH/histidinol_DH"/>
</dbReference>
<feature type="domain" description="Aldehyde dehydrogenase" evidence="2">
    <location>
        <begin position="27"/>
        <end position="151"/>
    </location>
</feature>
<dbReference type="Pfam" id="PF00171">
    <property type="entry name" value="Aldedh"/>
    <property type="match status" value="1"/>
</dbReference>
<sequence length="564" mass="61954">MPKPFSKIRSAAIDGRLHNPIYQKIQLKSLHDTLSQSLDELQRIIARDTGHSPAEVKLECWLALRCISEAYTAIDPAKALEDEYAIASRRDASDVREPVGIVVIEPTTHTFFYSLISALVPALAAGNCVLIQVEQSMLETPTFVLKLIQDALDDDILYISRIKVNTIDLAHRHLKVLQNGSPETTPLANEIVSRSNALVAAIVERDADIQEAAKALVMMRFSLRGKSPYAPDVVLVNEWVKKEFLMAVTQHSIRFMSDAGESGTNSRKFEGQGLLDEIVKEGFANVISAGHEGIILDIGNRCFTVLAVTSMDDAIDVSKGLGRLSAAYIFTSPTAAKYICQFVDSDLSFVNHVPTNLLFGPVAPENKPLDYSQGPRYPQVLFTVPKPQYITKPALISRIEALLTGAASPQLHKLDAEATMALPEMKRAERANGIGFFQQGVVTGGIVFLTAIVSATGGLCYCLVNKRRRELGPRYVSNIPALDTDASGESTYAKIIEAANPSHEYIKDGNIMVTIENDAVLSDFVHFYKANAQPKHIRAEDDRVVYLSQNDFGPSRDLRNGFLP</sequence>
<dbReference type="OrthoDB" id="5596991at2759"/>
<dbReference type="Gene3D" id="3.40.605.10">
    <property type="entry name" value="Aldehyde Dehydrogenase, Chain A, domain 1"/>
    <property type="match status" value="1"/>
</dbReference>
<gene>
    <name evidence="3" type="ORF">SAPIO_CDS4759</name>
</gene>
<evidence type="ECO:0000259" key="2">
    <source>
        <dbReference type="Pfam" id="PF00171"/>
    </source>
</evidence>